<dbReference type="GO" id="GO:0005524">
    <property type="term" value="F:ATP binding"/>
    <property type="evidence" value="ECO:0007669"/>
    <property type="project" value="UniProtKB-UniRule"/>
</dbReference>
<feature type="binding site" evidence="7">
    <location>
        <begin position="29"/>
        <end position="34"/>
    </location>
    <ligand>
        <name>ATP</name>
        <dbReference type="ChEBI" id="CHEBI:30616"/>
    </ligand>
</feature>
<comment type="pathway">
    <text evidence="7">Metabolic intermediate biosynthesis; chorismate biosynthesis; chorismate from D-erythrose 4-phosphate and phosphoenolpyruvate: step 5/7.</text>
</comment>
<accession>A0A7S8C334</accession>
<evidence type="ECO:0000256" key="6">
    <source>
        <dbReference type="ARBA" id="ARBA00023141"/>
    </source>
</evidence>
<dbReference type="AlphaFoldDB" id="A0A7S8C334"/>
<feature type="binding site" evidence="7">
    <location>
        <position position="135"/>
    </location>
    <ligand>
        <name>ATP</name>
        <dbReference type="ChEBI" id="CHEBI:30616"/>
    </ligand>
</feature>
<dbReference type="Pfam" id="PF01202">
    <property type="entry name" value="SKI"/>
    <property type="match status" value="1"/>
</dbReference>
<dbReference type="GO" id="GO:0005829">
    <property type="term" value="C:cytosol"/>
    <property type="evidence" value="ECO:0007669"/>
    <property type="project" value="TreeGrafter"/>
</dbReference>
<evidence type="ECO:0000256" key="4">
    <source>
        <dbReference type="ARBA" id="ARBA00022777"/>
    </source>
</evidence>
<evidence type="ECO:0000256" key="3">
    <source>
        <dbReference type="ARBA" id="ARBA00022741"/>
    </source>
</evidence>
<dbReference type="GO" id="GO:0008652">
    <property type="term" value="P:amino acid biosynthetic process"/>
    <property type="evidence" value="ECO:0007669"/>
    <property type="project" value="UniProtKB-KW"/>
</dbReference>
<feature type="binding site" evidence="7">
    <location>
        <position position="51"/>
    </location>
    <ligand>
        <name>substrate</name>
    </ligand>
</feature>
<keyword evidence="5 7" id="KW-0067">ATP-binding</keyword>
<dbReference type="CDD" id="cd00464">
    <property type="entry name" value="SK"/>
    <property type="match status" value="1"/>
</dbReference>
<keyword evidence="3 7" id="KW-0547">Nucleotide-binding</keyword>
<proteinExistence type="inferred from homology"/>
<dbReference type="InterPro" id="IPR031322">
    <property type="entry name" value="Shikimate/glucono_kinase"/>
</dbReference>
<dbReference type="Gene3D" id="3.40.50.300">
    <property type="entry name" value="P-loop containing nucleotide triphosphate hydrolases"/>
    <property type="match status" value="1"/>
</dbReference>
<dbReference type="GO" id="GO:0004765">
    <property type="term" value="F:shikimate kinase activity"/>
    <property type="evidence" value="ECO:0007669"/>
    <property type="project" value="UniProtKB-UniRule"/>
</dbReference>
<protein>
    <recommendedName>
        <fullName evidence="7">Shikimate kinase</fullName>
        <shortName evidence="7">SK</shortName>
        <ecNumber evidence="7">2.7.1.71</ecNumber>
    </recommendedName>
</protein>
<keyword evidence="6 7" id="KW-0057">Aromatic amino acid biosynthesis</keyword>
<feature type="binding site" evidence="7">
    <location>
        <position position="97"/>
    </location>
    <ligand>
        <name>substrate</name>
    </ligand>
</feature>
<comment type="subunit">
    <text evidence="7">Monomer.</text>
</comment>
<evidence type="ECO:0000256" key="7">
    <source>
        <dbReference type="HAMAP-Rule" id="MF_00109"/>
    </source>
</evidence>
<evidence type="ECO:0000256" key="5">
    <source>
        <dbReference type="ARBA" id="ARBA00022840"/>
    </source>
</evidence>
<keyword evidence="1 7" id="KW-0028">Amino-acid biosynthesis</keyword>
<dbReference type="EC" id="2.7.1.71" evidence="7"/>
<feature type="binding site" evidence="7">
    <location>
        <position position="75"/>
    </location>
    <ligand>
        <name>substrate</name>
    </ligand>
</feature>
<keyword evidence="7" id="KW-0963">Cytoplasm</keyword>
<keyword evidence="7" id="KW-0479">Metal-binding</keyword>
<dbReference type="SUPFAM" id="SSF52540">
    <property type="entry name" value="P-loop containing nucleoside triphosphate hydrolases"/>
    <property type="match status" value="1"/>
</dbReference>
<dbReference type="PANTHER" id="PTHR21087">
    <property type="entry name" value="SHIKIMATE KINASE"/>
    <property type="match status" value="1"/>
</dbReference>
<dbReference type="HAMAP" id="MF_00109">
    <property type="entry name" value="Shikimate_kinase"/>
    <property type="match status" value="1"/>
</dbReference>
<dbReference type="NCBIfam" id="NF010552">
    <property type="entry name" value="PRK13946.1"/>
    <property type="match status" value="1"/>
</dbReference>
<comment type="similarity">
    <text evidence="7">Belongs to the shikimate kinase family.</text>
</comment>
<dbReference type="UniPathway" id="UPA00053">
    <property type="reaction ID" value="UER00088"/>
</dbReference>
<name>A0A7S8C334_9HYPH</name>
<comment type="catalytic activity">
    <reaction evidence="7">
        <text>shikimate + ATP = 3-phosphoshikimate + ADP + H(+)</text>
        <dbReference type="Rhea" id="RHEA:13121"/>
        <dbReference type="ChEBI" id="CHEBI:15378"/>
        <dbReference type="ChEBI" id="CHEBI:30616"/>
        <dbReference type="ChEBI" id="CHEBI:36208"/>
        <dbReference type="ChEBI" id="CHEBI:145989"/>
        <dbReference type="ChEBI" id="CHEBI:456216"/>
        <dbReference type="EC" id="2.7.1.71"/>
    </reaction>
</comment>
<feature type="binding site" evidence="7">
    <location>
        <position position="154"/>
    </location>
    <ligand>
        <name>substrate</name>
    </ligand>
</feature>
<dbReference type="InterPro" id="IPR000623">
    <property type="entry name" value="Shikimate_kinase/TSH1"/>
</dbReference>
<comment type="cofactor">
    <cofactor evidence="7">
        <name>Mg(2+)</name>
        <dbReference type="ChEBI" id="CHEBI:18420"/>
    </cofactor>
    <text evidence="7">Binds 1 Mg(2+) ion per subunit.</text>
</comment>
<reference evidence="8 9" key="1">
    <citation type="submission" date="2020-06" db="EMBL/GenBank/DDBJ databases">
        <title>Genome sequence of 2 isolates from Red Sea Mangroves.</title>
        <authorList>
            <person name="Sefrji F."/>
            <person name="Michoud G."/>
            <person name="Merlino G."/>
            <person name="Daffonchio D."/>
        </authorList>
    </citation>
    <scope>NUCLEOTIDE SEQUENCE [LARGE SCALE GENOMIC DNA]</scope>
    <source>
        <strain evidence="8 9">R1DC25</strain>
    </source>
</reference>
<evidence type="ECO:0000313" key="9">
    <source>
        <dbReference type="Proteomes" id="UP000593594"/>
    </source>
</evidence>
<evidence type="ECO:0000256" key="1">
    <source>
        <dbReference type="ARBA" id="ARBA00022605"/>
    </source>
</evidence>
<organism evidence="8 9">
    <name type="scientific">Kaustia mangrovi</name>
    <dbReference type="NCBI Taxonomy" id="2593653"/>
    <lineage>
        <taxon>Bacteria</taxon>
        <taxon>Pseudomonadati</taxon>
        <taxon>Pseudomonadota</taxon>
        <taxon>Alphaproteobacteria</taxon>
        <taxon>Hyphomicrobiales</taxon>
        <taxon>Parvibaculaceae</taxon>
        <taxon>Kaustia</taxon>
    </lineage>
</organism>
<keyword evidence="9" id="KW-1185">Reference proteome</keyword>
<keyword evidence="7" id="KW-0460">Magnesium</keyword>
<feature type="binding site" evidence="7">
    <location>
        <position position="33"/>
    </location>
    <ligand>
        <name>Mg(2+)</name>
        <dbReference type="ChEBI" id="CHEBI:18420"/>
    </ligand>
</feature>
<sequence length="199" mass="21866">MARKARAKEIEDIRHWLGGRSIVLVGLMGAGKTTIGRRLARRLGLAFTDADTEIELAAGKSIPEIFADHGEAHFREGERKVIARLLDGEPQVLATGGGAYMNGQTRAVIADKAVSVWLRAEKALLMKRVRRRSNRPLLNTDDPDAVMARLIEERYPVYAEADVTVDSRDAPHEAIVSDVVRALGARARANAPMKEPQHS</sequence>
<comment type="function">
    <text evidence="7">Catalyzes the specific phosphorylation of the 3-hydroxyl group of shikimic acid using ATP as a cosubstrate.</text>
</comment>
<keyword evidence="4 7" id="KW-0418">Kinase</keyword>
<dbReference type="PRINTS" id="PR01100">
    <property type="entry name" value="SHIKIMTKNASE"/>
</dbReference>
<dbReference type="Proteomes" id="UP000593594">
    <property type="component" value="Chromosome"/>
</dbReference>
<comment type="caution">
    <text evidence="7">Lacks conserved residue(s) required for the propagation of feature annotation.</text>
</comment>
<dbReference type="PANTHER" id="PTHR21087:SF16">
    <property type="entry name" value="SHIKIMATE KINASE 1, CHLOROPLASTIC"/>
    <property type="match status" value="1"/>
</dbReference>
<comment type="subcellular location">
    <subcellularLocation>
        <location evidence="7">Cytoplasm</location>
    </subcellularLocation>
</comment>
<dbReference type="GO" id="GO:0009423">
    <property type="term" value="P:chorismate biosynthetic process"/>
    <property type="evidence" value="ECO:0007669"/>
    <property type="project" value="UniProtKB-UniRule"/>
</dbReference>
<dbReference type="RefSeq" id="WP_213163659.1">
    <property type="nucleotide sequence ID" value="NZ_CP058214.1"/>
</dbReference>
<keyword evidence="2 7" id="KW-0808">Transferase</keyword>
<dbReference type="EMBL" id="CP058214">
    <property type="protein sequence ID" value="QPC42427.1"/>
    <property type="molecule type" value="Genomic_DNA"/>
</dbReference>
<dbReference type="KEGG" id="kmn:HW532_06730"/>
<dbReference type="InterPro" id="IPR027417">
    <property type="entry name" value="P-loop_NTPase"/>
</dbReference>
<gene>
    <name evidence="7" type="primary">aroK</name>
    <name evidence="8" type="ORF">HW532_06730</name>
</gene>
<dbReference type="GO" id="GO:0000287">
    <property type="term" value="F:magnesium ion binding"/>
    <property type="evidence" value="ECO:0007669"/>
    <property type="project" value="UniProtKB-UniRule"/>
</dbReference>
<evidence type="ECO:0000313" key="8">
    <source>
        <dbReference type="EMBL" id="QPC42427.1"/>
    </source>
</evidence>
<dbReference type="GO" id="GO:0009073">
    <property type="term" value="P:aromatic amino acid family biosynthetic process"/>
    <property type="evidence" value="ECO:0007669"/>
    <property type="project" value="UniProtKB-KW"/>
</dbReference>
<evidence type="ECO:0000256" key="2">
    <source>
        <dbReference type="ARBA" id="ARBA00022679"/>
    </source>
</evidence>